<proteinExistence type="predicted"/>
<name>A0A8K0SQU6_9HYPO</name>
<keyword evidence="1" id="KW-0472">Membrane</keyword>
<keyword evidence="3" id="KW-1185">Reference proteome</keyword>
<accession>A0A8K0SQU6</accession>
<reference evidence="2" key="1">
    <citation type="journal article" date="2021" name="Nat. Commun.">
        <title>Genetic determinants of endophytism in the Arabidopsis root mycobiome.</title>
        <authorList>
            <person name="Mesny F."/>
            <person name="Miyauchi S."/>
            <person name="Thiergart T."/>
            <person name="Pickel B."/>
            <person name="Atanasova L."/>
            <person name="Karlsson M."/>
            <person name="Huettel B."/>
            <person name="Barry K.W."/>
            <person name="Haridas S."/>
            <person name="Chen C."/>
            <person name="Bauer D."/>
            <person name="Andreopoulos W."/>
            <person name="Pangilinan J."/>
            <person name="LaButti K."/>
            <person name="Riley R."/>
            <person name="Lipzen A."/>
            <person name="Clum A."/>
            <person name="Drula E."/>
            <person name="Henrissat B."/>
            <person name="Kohler A."/>
            <person name="Grigoriev I.V."/>
            <person name="Martin F.M."/>
            <person name="Hacquard S."/>
        </authorList>
    </citation>
    <scope>NUCLEOTIDE SEQUENCE</scope>
    <source>
        <strain evidence="2">MPI-CAGE-CH-0235</strain>
    </source>
</reference>
<gene>
    <name evidence="2" type="ORF">B0I35DRAFT_213532</name>
</gene>
<feature type="transmembrane region" description="Helical" evidence="1">
    <location>
        <begin position="15"/>
        <end position="36"/>
    </location>
</feature>
<comment type="caution">
    <text evidence="2">The sequence shown here is derived from an EMBL/GenBank/DDBJ whole genome shotgun (WGS) entry which is preliminary data.</text>
</comment>
<keyword evidence="1" id="KW-1133">Transmembrane helix</keyword>
<dbReference type="Proteomes" id="UP000813444">
    <property type="component" value="Unassembled WGS sequence"/>
</dbReference>
<evidence type="ECO:0000313" key="3">
    <source>
        <dbReference type="Proteomes" id="UP000813444"/>
    </source>
</evidence>
<dbReference type="EMBL" id="JAGPNK010000005">
    <property type="protein sequence ID" value="KAH7321387.1"/>
    <property type="molecule type" value="Genomic_DNA"/>
</dbReference>
<dbReference type="AlphaFoldDB" id="A0A8K0SQU6"/>
<protein>
    <submittedName>
        <fullName evidence="2">Uncharacterized protein</fullName>
    </submittedName>
</protein>
<feature type="transmembrane region" description="Helical" evidence="1">
    <location>
        <begin position="42"/>
        <end position="59"/>
    </location>
</feature>
<organism evidence="2 3">
    <name type="scientific">Stachybotrys elegans</name>
    <dbReference type="NCBI Taxonomy" id="80388"/>
    <lineage>
        <taxon>Eukaryota</taxon>
        <taxon>Fungi</taxon>
        <taxon>Dikarya</taxon>
        <taxon>Ascomycota</taxon>
        <taxon>Pezizomycotina</taxon>
        <taxon>Sordariomycetes</taxon>
        <taxon>Hypocreomycetidae</taxon>
        <taxon>Hypocreales</taxon>
        <taxon>Stachybotryaceae</taxon>
        <taxon>Stachybotrys</taxon>
    </lineage>
</organism>
<evidence type="ECO:0000256" key="1">
    <source>
        <dbReference type="SAM" id="Phobius"/>
    </source>
</evidence>
<keyword evidence="1" id="KW-0812">Transmembrane</keyword>
<evidence type="ECO:0000313" key="2">
    <source>
        <dbReference type="EMBL" id="KAH7321387.1"/>
    </source>
</evidence>
<sequence length="118" mass="13999">MGLTRKEKQSKRYRLWRFNGFLFVTFHLFSSGVRRIPAPRRSLIFFPLFFLSWLPMYNYSSRSAHRKTITAQACRDCLHGYFLQEFGLNGTWISGKIGHIPTDWSHCIIISRKSSCYR</sequence>